<name>A0A0G0EVU7_9BACT</name>
<reference evidence="11 12" key="1">
    <citation type="journal article" date="2015" name="Nature">
        <title>rRNA introns, odd ribosomes, and small enigmatic genomes across a large radiation of phyla.</title>
        <authorList>
            <person name="Brown C.T."/>
            <person name="Hug L.A."/>
            <person name="Thomas B.C."/>
            <person name="Sharon I."/>
            <person name="Castelle C.J."/>
            <person name="Singh A."/>
            <person name="Wilkins M.J."/>
            <person name="Williams K.H."/>
            <person name="Banfield J.F."/>
        </authorList>
    </citation>
    <scope>NUCLEOTIDE SEQUENCE [LARGE SCALE GENOMIC DNA]</scope>
</reference>
<dbReference type="EMBL" id="LBSA01000012">
    <property type="protein sequence ID" value="KKQ09602.1"/>
    <property type="molecule type" value="Genomic_DNA"/>
</dbReference>
<keyword evidence="6" id="KW-0479">Metal-binding</keyword>
<dbReference type="NCBIfam" id="TIGR00150">
    <property type="entry name" value="T6A_YjeE"/>
    <property type="match status" value="1"/>
</dbReference>
<dbReference type="PATRIC" id="fig|1618426.3.peg.528"/>
<keyword evidence="8" id="KW-0067">ATP-binding</keyword>
<evidence type="ECO:0000256" key="9">
    <source>
        <dbReference type="ARBA" id="ARBA00022842"/>
    </source>
</evidence>
<proteinExistence type="inferred from homology"/>
<dbReference type="PANTHER" id="PTHR33540:SF2">
    <property type="entry name" value="TRNA THREONYLCARBAMOYLADENOSINE BIOSYNTHESIS PROTEIN TSAE"/>
    <property type="match status" value="1"/>
</dbReference>
<evidence type="ECO:0000256" key="5">
    <source>
        <dbReference type="ARBA" id="ARBA00022694"/>
    </source>
</evidence>
<dbReference type="InterPro" id="IPR027417">
    <property type="entry name" value="P-loop_NTPase"/>
</dbReference>
<keyword evidence="4" id="KW-0963">Cytoplasm</keyword>
<dbReference type="PANTHER" id="PTHR33540">
    <property type="entry name" value="TRNA THREONYLCARBAMOYLADENOSINE BIOSYNTHESIS PROTEIN TSAE"/>
    <property type="match status" value="1"/>
</dbReference>
<dbReference type="AlphaFoldDB" id="A0A0G0EVU7"/>
<evidence type="ECO:0000256" key="10">
    <source>
        <dbReference type="ARBA" id="ARBA00032441"/>
    </source>
</evidence>
<evidence type="ECO:0000313" key="12">
    <source>
        <dbReference type="Proteomes" id="UP000034492"/>
    </source>
</evidence>
<organism evidence="11 12">
    <name type="scientific">Candidatus Daviesbacteria bacterium GW2011_GWB1_36_5</name>
    <dbReference type="NCBI Taxonomy" id="1618426"/>
    <lineage>
        <taxon>Bacteria</taxon>
        <taxon>Candidatus Daviesiibacteriota</taxon>
    </lineage>
</organism>
<protein>
    <recommendedName>
        <fullName evidence="3">tRNA threonylcarbamoyladenosine biosynthesis protein TsaE</fullName>
    </recommendedName>
    <alternativeName>
        <fullName evidence="10">t(6)A37 threonylcarbamoyladenosine biosynthesis protein TsaE</fullName>
    </alternativeName>
</protein>
<dbReference type="Gene3D" id="3.40.50.300">
    <property type="entry name" value="P-loop containing nucleotide triphosphate hydrolases"/>
    <property type="match status" value="1"/>
</dbReference>
<evidence type="ECO:0000256" key="1">
    <source>
        <dbReference type="ARBA" id="ARBA00004496"/>
    </source>
</evidence>
<dbReference type="GO" id="GO:0046872">
    <property type="term" value="F:metal ion binding"/>
    <property type="evidence" value="ECO:0007669"/>
    <property type="project" value="UniProtKB-KW"/>
</dbReference>
<dbReference type="SUPFAM" id="SSF52540">
    <property type="entry name" value="P-loop containing nucleoside triphosphate hydrolases"/>
    <property type="match status" value="1"/>
</dbReference>
<dbReference type="InterPro" id="IPR003442">
    <property type="entry name" value="T6A_TsaE"/>
</dbReference>
<evidence type="ECO:0000256" key="8">
    <source>
        <dbReference type="ARBA" id="ARBA00022840"/>
    </source>
</evidence>
<evidence type="ECO:0000256" key="6">
    <source>
        <dbReference type="ARBA" id="ARBA00022723"/>
    </source>
</evidence>
<evidence type="ECO:0000256" key="7">
    <source>
        <dbReference type="ARBA" id="ARBA00022741"/>
    </source>
</evidence>
<dbReference type="GO" id="GO:0005524">
    <property type="term" value="F:ATP binding"/>
    <property type="evidence" value="ECO:0007669"/>
    <property type="project" value="UniProtKB-KW"/>
</dbReference>
<comment type="subcellular location">
    <subcellularLocation>
        <location evidence="1">Cytoplasm</location>
    </subcellularLocation>
</comment>
<evidence type="ECO:0000256" key="4">
    <source>
        <dbReference type="ARBA" id="ARBA00022490"/>
    </source>
</evidence>
<accession>A0A0G0EVU7</accession>
<comment type="similarity">
    <text evidence="2">Belongs to the TsaE family.</text>
</comment>
<dbReference type="GO" id="GO:0002949">
    <property type="term" value="P:tRNA threonylcarbamoyladenosine modification"/>
    <property type="evidence" value="ECO:0007669"/>
    <property type="project" value="InterPro"/>
</dbReference>
<gene>
    <name evidence="11" type="ORF">US19_C0012G0036</name>
</gene>
<keyword evidence="7" id="KW-0547">Nucleotide-binding</keyword>
<evidence type="ECO:0000313" key="11">
    <source>
        <dbReference type="EMBL" id="KKQ09602.1"/>
    </source>
</evidence>
<keyword evidence="5" id="KW-0819">tRNA processing</keyword>
<sequence length="145" mass="16205">MIKNKQGQLVSTSPKQTQEFAAKIAKDSKNTGRIFALIGDLGSGKTTFAQGFARGLGIKEKIISPTFVLIKQHSIPNSKKTFYHIDLYRLEGEIDLISIGLKEIFESGNVVLIEWADKILDMLPKDITKIIITKLDKDERSIEIT</sequence>
<comment type="caution">
    <text evidence="11">The sequence shown here is derived from an EMBL/GenBank/DDBJ whole genome shotgun (WGS) entry which is preliminary data.</text>
</comment>
<evidence type="ECO:0000256" key="3">
    <source>
        <dbReference type="ARBA" id="ARBA00019010"/>
    </source>
</evidence>
<dbReference type="Pfam" id="PF02367">
    <property type="entry name" value="TsaE"/>
    <property type="match status" value="1"/>
</dbReference>
<keyword evidence="9" id="KW-0460">Magnesium</keyword>
<evidence type="ECO:0000256" key="2">
    <source>
        <dbReference type="ARBA" id="ARBA00007599"/>
    </source>
</evidence>
<dbReference type="Proteomes" id="UP000034492">
    <property type="component" value="Unassembled WGS sequence"/>
</dbReference>
<dbReference type="GO" id="GO:0005737">
    <property type="term" value="C:cytoplasm"/>
    <property type="evidence" value="ECO:0007669"/>
    <property type="project" value="UniProtKB-SubCell"/>
</dbReference>